<dbReference type="Pfam" id="PF13962">
    <property type="entry name" value="PGG"/>
    <property type="match status" value="1"/>
</dbReference>
<dbReference type="PANTHER" id="PTHR24177">
    <property type="entry name" value="CASKIN"/>
    <property type="match status" value="1"/>
</dbReference>
<dbReference type="GO" id="GO:0016020">
    <property type="term" value="C:membrane"/>
    <property type="evidence" value="ECO:0007669"/>
    <property type="project" value="TreeGrafter"/>
</dbReference>
<dbReference type="SUPFAM" id="SSF48403">
    <property type="entry name" value="Ankyrin repeat"/>
    <property type="match status" value="1"/>
</dbReference>
<keyword evidence="5" id="KW-1185">Reference proteome</keyword>
<evidence type="ECO:0000256" key="1">
    <source>
        <dbReference type="SAM" id="MobiDB-lite"/>
    </source>
</evidence>
<reference evidence="4 5" key="1">
    <citation type="journal article" date="2023" name="BMC Biotechnol.">
        <title>Vitis rotundifolia cv Carlos genome sequencing.</title>
        <authorList>
            <person name="Huff M."/>
            <person name="Hulse-Kemp A."/>
            <person name="Scheffler B."/>
            <person name="Youngblood R."/>
            <person name="Simpson S."/>
            <person name="Babiker E."/>
            <person name="Staton M."/>
        </authorList>
    </citation>
    <scope>NUCLEOTIDE SEQUENCE [LARGE SCALE GENOMIC DNA]</scope>
    <source>
        <tissue evidence="4">Leaf</tissue>
    </source>
</reference>
<feature type="region of interest" description="Disordered" evidence="1">
    <location>
        <begin position="243"/>
        <end position="285"/>
    </location>
</feature>
<evidence type="ECO:0000259" key="3">
    <source>
        <dbReference type="Pfam" id="PF13962"/>
    </source>
</evidence>
<sequence>MIDKGYKVVTQLCCEFPNILERISPLQRISIYNDTVLHMASRSKEKKLVGDLLDMLPKDCKHQLAAKENNVGSSILHEVTASDTMKDEATKIHGQTEMFKFLAGEMKLDERSPEDGKQYLRRNDRTKVLHISVVIECFELANIIAKSYSYLIEERDQDSMTALQYLACNLAAFGKQKKEEETRIHGGTRELKSNRIRTKNLGQTHCCKNFLLKELFLNIRKLLVENDTSWHVSLNSRAIGPCKTRGGVEEQSSVGSQKKDGQESKKKNEENNPQEKKGQNCKGSSTSKYKKNFVKEIIICHPQALENTNKDGMNILHMAILYRHTTIFDMVVESKVFAKSLLSAMDNNRNSLLHMVGQKRKSQASERMQSPTFRLQKELQLFDKVKSACKMHFTKPLNNDNQTAEELLVASNDQLHKEAKEWLLRTTENCTLLSVIVATVAFAAAYTIPGGSDGSTGIPILNSKPFFMAFVLADVISLALALTSVGIFLSILTSSFPLEDFKSYLFIGLIIGTFCLIFSVSMMAVAFGATIVLIIAHNWKNAFWHVVAFLPVLIFFLSYSAFPGFCGQLLKKTAFGVLLFIIIVIILLCRAGKKLYGVVNKTCACFKRYIRCPISSANCSSSYSSLKEETESRFT</sequence>
<dbReference type="InterPro" id="IPR036770">
    <property type="entry name" value="Ankyrin_rpt-contain_sf"/>
</dbReference>
<feature type="transmembrane region" description="Helical" evidence="2">
    <location>
        <begin position="504"/>
        <end position="535"/>
    </location>
</feature>
<dbReference type="Gene3D" id="1.25.40.20">
    <property type="entry name" value="Ankyrin repeat-containing domain"/>
    <property type="match status" value="1"/>
</dbReference>
<keyword evidence="2" id="KW-0472">Membrane</keyword>
<feature type="transmembrane region" description="Helical" evidence="2">
    <location>
        <begin position="542"/>
        <end position="562"/>
    </location>
</feature>
<accession>A0AA38ZK16</accession>
<feature type="transmembrane region" description="Helical" evidence="2">
    <location>
        <begin position="574"/>
        <end position="591"/>
    </location>
</feature>
<dbReference type="AlphaFoldDB" id="A0AA38ZK16"/>
<feature type="domain" description="PGG" evidence="3">
    <location>
        <begin position="421"/>
        <end position="532"/>
    </location>
</feature>
<dbReference type="EMBL" id="JARBHA010000010">
    <property type="protein sequence ID" value="KAJ9689833.1"/>
    <property type="molecule type" value="Genomic_DNA"/>
</dbReference>
<keyword evidence="2" id="KW-0812">Transmembrane</keyword>
<comment type="caution">
    <text evidence="4">The sequence shown here is derived from an EMBL/GenBank/DDBJ whole genome shotgun (WGS) entry which is preliminary data.</text>
</comment>
<dbReference type="PANTHER" id="PTHR24177:SF314">
    <property type="entry name" value="PROTEIN ACCELERATED CELL DEATH 6-LIKE ISOFORM X1"/>
    <property type="match status" value="1"/>
</dbReference>
<keyword evidence="2" id="KW-1133">Transmembrane helix</keyword>
<name>A0AA38ZK16_VITRO</name>
<feature type="compositionally biased region" description="Basic and acidic residues" evidence="1">
    <location>
        <begin position="257"/>
        <end position="278"/>
    </location>
</feature>
<protein>
    <recommendedName>
        <fullName evidence="3">PGG domain-containing protein</fullName>
    </recommendedName>
</protein>
<gene>
    <name evidence="4" type="ORF">PVL29_012482</name>
</gene>
<proteinExistence type="predicted"/>
<evidence type="ECO:0000313" key="4">
    <source>
        <dbReference type="EMBL" id="KAJ9689833.1"/>
    </source>
</evidence>
<feature type="transmembrane region" description="Helical" evidence="2">
    <location>
        <begin position="469"/>
        <end position="492"/>
    </location>
</feature>
<organism evidence="4 5">
    <name type="scientific">Vitis rotundifolia</name>
    <name type="common">Muscadine grape</name>
    <dbReference type="NCBI Taxonomy" id="103349"/>
    <lineage>
        <taxon>Eukaryota</taxon>
        <taxon>Viridiplantae</taxon>
        <taxon>Streptophyta</taxon>
        <taxon>Embryophyta</taxon>
        <taxon>Tracheophyta</taxon>
        <taxon>Spermatophyta</taxon>
        <taxon>Magnoliopsida</taxon>
        <taxon>eudicotyledons</taxon>
        <taxon>Gunneridae</taxon>
        <taxon>Pentapetalae</taxon>
        <taxon>rosids</taxon>
        <taxon>Vitales</taxon>
        <taxon>Vitaceae</taxon>
        <taxon>Viteae</taxon>
        <taxon>Vitis</taxon>
    </lineage>
</organism>
<dbReference type="Proteomes" id="UP001168098">
    <property type="component" value="Unassembled WGS sequence"/>
</dbReference>
<dbReference type="InterPro" id="IPR026961">
    <property type="entry name" value="PGG_dom"/>
</dbReference>
<feature type="transmembrane region" description="Helical" evidence="2">
    <location>
        <begin position="431"/>
        <end position="448"/>
    </location>
</feature>
<evidence type="ECO:0000313" key="5">
    <source>
        <dbReference type="Proteomes" id="UP001168098"/>
    </source>
</evidence>
<evidence type="ECO:0000256" key="2">
    <source>
        <dbReference type="SAM" id="Phobius"/>
    </source>
</evidence>